<evidence type="ECO:0000313" key="6">
    <source>
        <dbReference type="EMBL" id="OWK31817.1"/>
    </source>
</evidence>
<keyword evidence="7" id="KW-1185">Reference proteome</keyword>
<dbReference type="GO" id="GO:0003678">
    <property type="term" value="F:DNA helicase activity"/>
    <property type="evidence" value="ECO:0007669"/>
    <property type="project" value="UniProtKB-EC"/>
</dbReference>
<dbReference type="Proteomes" id="UP000197783">
    <property type="component" value="Unassembled WGS sequence"/>
</dbReference>
<proteinExistence type="inferred from homology"/>
<keyword evidence="6" id="KW-0347">Helicase</keyword>
<name>A0A245ZQ00_9SPHN</name>
<evidence type="ECO:0000313" key="7">
    <source>
        <dbReference type="Proteomes" id="UP000197783"/>
    </source>
</evidence>
<dbReference type="InterPro" id="IPR006555">
    <property type="entry name" value="ATP-dep_Helicase_C"/>
</dbReference>
<protein>
    <submittedName>
        <fullName evidence="6">Putative ATP-dependent helicase DinG</fullName>
        <ecNumber evidence="6">3.6.4.12</ecNumber>
    </submittedName>
</protein>
<dbReference type="Gene3D" id="3.40.50.300">
    <property type="entry name" value="P-loop containing nucleotide triphosphate hydrolases"/>
    <property type="match status" value="2"/>
</dbReference>
<dbReference type="SMART" id="SM00491">
    <property type="entry name" value="HELICc2"/>
    <property type="match status" value="1"/>
</dbReference>
<dbReference type="GO" id="GO:0016818">
    <property type="term" value="F:hydrolase activity, acting on acid anhydrides, in phosphorus-containing anhydrides"/>
    <property type="evidence" value="ECO:0007669"/>
    <property type="project" value="InterPro"/>
</dbReference>
<dbReference type="OrthoDB" id="9805194at2"/>
<dbReference type="SUPFAM" id="SSF52540">
    <property type="entry name" value="P-loop containing nucleoside triphosphate hydrolases"/>
    <property type="match status" value="1"/>
</dbReference>
<accession>A0A245ZQ00</accession>
<dbReference type="PANTHER" id="PTHR11472">
    <property type="entry name" value="DNA REPAIR DEAD HELICASE RAD3/XP-D SUBFAMILY MEMBER"/>
    <property type="match status" value="1"/>
</dbReference>
<dbReference type="GO" id="GO:0006139">
    <property type="term" value="P:nucleobase-containing compound metabolic process"/>
    <property type="evidence" value="ECO:0007669"/>
    <property type="project" value="InterPro"/>
</dbReference>
<dbReference type="InterPro" id="IPR027417">
    <property type="entry name" value="P-loop_NTPase"/>
</dbReference>
<gene>
    <name evidence="6" type="primary">dinG</name>
    <name evidence="6" type="ORF">SPMU_01360</name>
</gene>
<comment type="similarity">
    <text evidence="4">Belongs to the helicase family. DinG subfamily.</text>
</comment>
<comment type="caution">
    <text evidence="6">The sequence shown here is derived from an EMBL/GenBank/DDBJ whole genome shotgun (WGS) entry which is preliminary data.</text>
</comment>
<dbReference type="Pfam" id="PF13307">
    <property type="entry name" value="Helicase_C_2"/>
    <property type="match status" value="1"/>
</dbReference>
<dbReference type="AlphaFoldDB" id="A0A245ZQ00"/>
<evidence type="ECO:0000256" key="3">
    <source>
        <dbReference type="ARBA" id="ARBA00022840"/>
    </source>
</evidence>
<reference evidence="6 7" key="1">
    <citation type="submission" date="2017-03" db="EMBL/GenBank/DDBJ databases">
        <title>Genome sequence of Sphingomonas mucosissima DSM 17494.</title>
        <authorList>
            <person name="Poehlein A."/>
            <person name="Wuebbeler J.H."/>
            <person name="Steinbuechel A."/>
            <person name="Daniel R."/>
        </authorList>
    </citation>
    <scope>NUCLEOTIDE SEQUENCE [LARGE SCALE GENOMIC DNA]</scope>
    <source>
        <strain evidence="6 7">DSM 17494</strain>
    </source>
</reference>
<keyword evidence="1" id="KW-0547">Nucleotide-binding</keyword>
<feature type="domain" description="Helicase ATP-binding" evidence="5">
    <location>
        <begin position="185"/>
        <end position="459"/>
    </location>
</feature>
<evidence type="ECO:0000259" key="5">
    <source>
        <dbReference type="PROSITE" id="PS51193"/>
    </source>
</evidence>
<evidence type="ECO:0000256" key="4">
    <source>
        <dbReference type="ARBA" id="ARBA00038058"/>
    </source>
</evidence>
<dbReference type="GO" id="GO:0003676">
    <property type="term" value="F:nucleic acid binding"/>
    <property type="evidence" value="ECO:0007669"/>
    <property type="project" value="InterPro"/>
</dbReference>
<dbReference type="PROSITE" id="PS51193">
    <property type="entry name" value="HELICASE_ATP_BIND_2"/>
    <property type="match status" value="1"/>
</dbReference>
<dbReference type="InterPro" id="IPR045028">
    <property type="entry name" value="DinG/Rad3-like"/>
</dbReference>
<evidence type="ECO:0000256" key="1">
    <source>
        <dbReference type="ARBA" id="ARBA00022741"/>
    </source>
</evidence>
<dbReference type="RefSeq" id="WP_088330953.1">
    <property type="nucleotide sequence ID" value="NZ_NBBJ01000001.1"/>
</dbReference>
<organism evidence="6 7">
    <name type="scientific">Sphingomonas mucosissima</name>
    <dbReference type="NCBI Taxonomy" id="370959"/>
    <lineage>
        <taxon>Bacteria</taxon>
        <taxon>Pseudomonadati</taxon>
        <taxon>Pseudomonadota</taxon>
        <taxon>Alphaproteobacteria</taxon>
        <taxon>Sphingomonadales</taxon>
        <taxon>Sphingomonadaceae</taxon>
        <taxon>Sphingomonas</taxon>
    </lineage>
</organism>
<sequence>MTSLPYPALHASHTGIWIAHGDTVRAVSRGEAIRTAADTPMIMMNAPLIGQRLGYADLSGLDLLELFAFLRPASFMVPTPKGLAAVTGLDLPADDGAVAPFLLAATERLLAIPDGEWAEREGAWASAQFLFRLRWSWAPMLVERIRKPARDERWLFSKLPEWEEATPRPVPRVVTLDAATTQRTLATLVGPGAETRPGQRAFAEAASGAFAPRPTRDAPNLVLAEAGTGIGKTLGYLAPASLWSNAAGGAVWVSTYTKALQRQLSRETRRIYTDDAVRRSKVVTRKGRENYLCLLNLEDALQGGFAGRAAVLAQLVARWAAYTADGDMVGGDLPGWLTTLFRRNGSTALTDRRGECVYAGCPHYRKCFIERAARASAEADIVIANHALVMVNAARGRELSTRPTRYVFDEGHHLFDAADSMFATALTGQETIELRRWIVGPEGNSRGRRRGLAARLSDVASYDEGGAQAIADAVKAAQGLAADGWLQRLAEGAPFGPIETLLASVRGLTYARAEGAEDAGYGLETELAEPTPELIEAAAPAAEALDALYRPLVALGKRLEAVLSDAPDWLDGAARARVEGAIASIGWRAEIVAAWLSLIARIGGPASADFVDWLAVDRGEGREFDVGLHRRWLDPTRPFAEIVLKPAHGALVTSATLTAGGSWETAEARVGAPHLARPASRFEAESPFDYAARAEVLVVTDVKRGDVPALAGAYARLIEAAGGGTLGLFTAIRRLRGVHARIADRLARAGLPLLAQHVDPIDTGTLVDIFRDDSHASLLGTDALRDGVDVPGHSLRLVVMEGVPWPKPTVLHAARRLAGGGSAYDDRIVRARMAQAFGRLIRSAEDRGVFVLLSAATPSRLLDAFPPGVPIARVSLDEAITRVSSRLSSHATFGHEAAPAP</sequence>
<dbReference type="PANTHER" id="PTHR11472:SF34">
    <property type="entry name" value="REGULATOR OF TELOMERE ELONGATION HELICASE 1"/>
    <property type="match status" value="1"/>
</dbReference>
<dbReference type="EC" id="3.6.4.12" evidence="6"/>
<keyword evidence="3" id="KW-0067">ATP-binding</keyword>
<dbReference type="InterPro" id="IPR014013">
    <property type="entry name" value="Helic_SF1/SF2_ATP-bd_DinG/Rad3"/>
</dbReference>
<dbReference type="GO" id="GO:0005524">
    <property type="term" value="F:ATP binding"/>
    <property type="evidence" value="ECO:0007669"/>
    <property type="project" value="UniProtKB-KW"/>
</dbReference>
<dbReference type="EMBL" id="NBBJ01000001">
    <property type="protein sequence ID" value="OWK31817.1"/>
    <property type="molecule type" value="Genomic_DNA"/>
</dbReference>
<keyword evidence="2 6" id="KW-0378">Hydrolase</keyword>
<evidence type="ECO:0000256" key="2">
    <source>
        <dbReference type="ARBA" id="ARBA00022801"/>
    </source>
</evidence>